<evidence type="ECO:0000313" key="5">
    <source>
        <dbReference type="Proteomes" id="UP000199611"/>
    </source>
</evidence>
<proteinExistence type="predicted"/>
<feature type="binding site" evidence="2">
    <location>
        <position position="63"/>
    </location>
    <ligand>
        <name>ATP</name>
        <dbReference type="ChEBI" id="CHEBI:30616"/>
    </ligand>
</feature>
<protein>
    <submittedName>
        <fullName evidence="4">tRNA 2-thiocytidine biosynthesis protein TtcA</fullName>
    </submittedName>
</protein>
<dbReference type="Gene3D" id="3.40.50.620">
    <property type="entry name" value="HUPs"/>
    <property type="match status" value="1"/>
</dbReference>
<evidence type="ECO:0000256" key="2">
    <source>
        <dbReference type="PIRSR" id="PIRSR004976-51"/>
    </source>
</evidence>
<dbReference type="InterPro" id="IPR035107">
    <property type="entry name" value="tRNA_thiolation_TtcA_Ctu1"/>
</dbReference>
<dbReference type="EMBL" id="FOUU01000002">
    <property type="protein sequence ID" value="SFM62542.1"/>
    <property type="molecule type" value="Genomic_DNA"/>
</dbReference>
<dbReference type="STRING" id="39841.SAMN05660836_00905"/>
<gene>
    <name evidence="4" type="ORF">SAMN05660836_00905</name>
</gene>
<evidence type="ECO:0000313" key="4">
    <source>
        <dbReference type="EMBL" id="SFM62542.1"/>
    </source>
</evidence>
<feature type="binding site" evidence="2">
    <location>
        <begin position="31"/>
        <end position="33"/>
    </location>
    <ligand>
        <name>ATP</name>
        <dbReference type="ChEBI" id="CHEBI:30616"/>
    </ligand>
</feature>
<dbReference type="AlphaFoldDB" id="A0A1I4SDI9"/>
<accession>A0A1I4SDI9</accession>
<feature type="domain" description="tRNA(Ile)-lysidine/2-thiocytidine synthase N-terminal" evidence="3">
    <location>
        <begin position="28"/>
        <end position="209"/>
    </location>
</feature>
<keyword evidence="2" id="KW-0547">Nucleotide-binding</keyword>
<organism evidence="4 5">
    <name type="scientific">Thermodesulforhabdus norvegica</name>
    <dbReference type="NCBI Taxonomy" id="39841"/>
    <lineage>
        <taxon>Bacteria</taxon>
        <taxon>Pseudomonadati</taxon>
        <taxon>Thermodesulfobacteriota</taxon>
        <taxon>Syntrophobacteria</taxon>
        <taxon>Syntrophobacterales</taxon>
        <taxon>Thermodesulforhabdaceae</taxon>
        <taxon>Thermodesulforhabdus</taxon>
    </lineage>
</organism>
<dbReference type="PIRSF" id="PIRSF004976">
    <property type="entry name" value="ATPase_YdaO"/>
    <property type="match status" value="1"/>
</dbReference>
<keyword evidence="1" id="KW-0808">Transferase</keyword>
<dbReference type="RefSeq" id="WP_093393806.1">
    <property type="nucleotide sequence ID" value="NZ_FOUU01000002.1"/>
</dbReference>
<dbReference type="GO" id="GO:0005524">
    <property type="term" value="F:ATP binding"/>
    <property type="evidence" value="ECO:0007669"/>
    <property type="project" value="UniProtKB-KW"/>
</dbReference>
<dbReference type="SUPFAM" id="SSF52402">
    <property type="entry name" value="Adenine nucleotide alpha hydrolases-like"/>
    <property type="match status" value="1"/>
</dbReference>
<evidence type="ECO:0000256" key="1">
    <source>
        <dbReference type="ARBA" id="ARBA00022679"/>
    </source>
</evidence>
<feature type="binding site" evidence="2">
    <location>
        <position position="37"/>
    </location>
    <ligand>
        <name>ATP</name>
        <dbReference type="ChEBI" id="CHEBI:30616"/>
    </ligand>
</feature>
<dbReference type="InterPro" id="IPR014729">
    <property type="entry name" value="Rossmann-like_a/b/a_fold"/>
</dbReference>
<name>A0A1I4SDI9_9BACT</name>
<dbReference type="GO" id="GO:0016740">
    <property type="term" value="F:transferase activity"/>
    <property type="evidence" value="ECO:0007669"/>
    <property type="project" value="UniProtKB-KW"/>
</dbReference>
<feature type="binding site" evidence="2">
    <location>
        <position position="133"/>
    </location>
    <ligand>
        <name>ATP</name>
        <dbReference type="ChEBI" id="CHEBI:30616"/>
    </ligand>
</feature>
<keyword evidence="2" id="KW-0067">ATP-binding</keyword>
<feature type="binding site" evidence="2">
    <location>
        <position position="138"/>
    </location>
    <ligand>
        <name>ATP</name>
        <dbReference type="ChEBI" id="CHEBI:30616"/>
    </ligand>
</feature>
<dbReference type="PANTHER" id="PTHR43686">
    <property type="entry name" value="SULFURTRANSFERASE-RELATED"/>
    <property type="match status" value="1"/>
</dbReference>
<keyword evidence="5" id="KW-1185">Reference proteome</keyword>
<dbReference type="GO" id="GO:0008033">
    <property type="term" value="P:tRNA processing"/>
    <property type="evidence" value="ECO:0007669"/>
    <property type="project" value="InterPro"/>
</dbReference>
<dbReference type="Pfam" id="PF01171">
    <property type="entry name" value="ATP_bind_3"/>
    <property type="match status" value="1"/>
</dbReference>
<dbReference type="Proteomes" id="UP000199611">
    <property type="component" value="Unassembled WGS sequence"/>
</dbReference>
<dbReference type="PANTHER" id="PTHR43686:SF1">
    <property type="entry name" value="AMINOTRAN_5 DOMAIN-CONTAINING PROTEIN"/>
    <property type="match status" value="1"/>
</dbReference>
<evidence type="ECO:0000259" key="3">
    <source>
        <dbReference type="Pfam" id="PF01171"/>
    </source>
</evidence>
<sequence length="251" mass="28970">MTYVEREIRHLFGKAVHSYGLIDDGDRIAVAVSGGKDSVALLYLLKERLKYIPISYELRAIYIDLGFDPLMPEKIKDLLERLEVPHDIILTDYGIRAHSPENREHPCFLCARLRRMTLFKRAWETGFPKIAFGHNQDDFIETFFMNICYSGQTSAIVPKQEFFKGKITVIRPMALIPSKRISRFVETLGLPHLENPCPSAGKSSRIHIRRLLQELYKVNDKIRGNVYRAMSHVNLEYLPPPLEDGKGDRKK</sequence>
<dbReference type="CDD" id="cd24138">
    <property type="entry name" value="TtcA-like"/>
    <property type="match status" value="1"/>
</dbReference>
<dbReference type="OrthoDB" id="9801054at2"/>
<reference evidence="4 5" key="1">
    <citation type="submission" date="2016-10" db="EMBL/GenBank/DDBJ databases">
        <authorList>
            <person name="de Groot N.N."/>
        </authorList>
    </citation>
    <scope>NUCLEOTIDE SEQUENCE [LARGE SCALE GENOMIC DNA]</scope>
    <source>
        <strain evidence="4 5">DSM 9990</strain>
    </source>
</reference>
<dbReference type="InterPro" id="IPR011063">
    <property type="entry name" value="TilS/TtcA_N"/>
</dbReference>